<evidence type="ECO:0000256" key="8">
    <source>
        <dbReference type="SAM" id="Phobius"/>
    </source>
</evidence>
<evidence type="ECO:0000256" key="2">
    <source>
        <dbReference type="ARBA" id="ARBA00008914"/>
    </source>
</evidence>
<dbReference type="PANTHER" id="PTHR30329">
    <property type="entry name" value="STATOR ELEMENT OF FLAGELLAR MOTOR COMPLEX"/>
    <property type="match status" value="1"/>
</dbReference>
<keyword evidence="5 8" id="KW-1133">Transmembrane helix</keyword>
<reference evidence="10 11" key="1">
    <citation type="submission" date="2021-01" db="EMBL/GenBank/DDBJ databases">
        <title>Genome public.</title>
        <authorList>
            <person name="Liu C."/>
            <person name="Sun Q."/>
        </authorList>
    </citation>
    <scope>NUCLEOTIDE SEQUENCE [LARGE SCALE GENOMIC DNA]</scope>
    <source>
        <strain evidence="10 11">YIM B02515</strain>
    </source>
</reference>
<dbReference type="Proteomes" id="UP000632377">
    <property type="component" value="Unassembled WGS sequence"/>
</dbReference>
<protein>
    <submittedName>
        <fullName evidence="10">OmpA family protein</fullName>
    </submittedName>
</protein>
<proteinExistence type="inferred from homology"/>
<sequence length="252" mass="28302">MKGKKQHHEEHVDETWLLPYSDMLTLLLALFIVMFAMSKVDNQKMKQISKQFNVIFSGGTGVLKDSGANNSNVVAVGDSSTDNETNGLVEQDKMAVIKNTLEQEIKSEGYADKVKVDLTGEGLSISIQDTVIFNSGEADVLNNFDTVLIQISNMIKNLDNEIRISGHTDNVPIKNNKFRSNWDLSYMRASNVMNFMVDKGHISPDKFSIQAYGEYRPKYDNSSEAGRAKNRSVDILIVRKYTFNTNNTKSTQ</sequence>
<dbReference type="PROSITE" id="PS51123">
    <property type="entry name" value="OMPA_2"/>
    <property type="match status" value="1"/>
</dbReference>
<dbReference type="InterPro" id="IPR006665">
    <property type="entry name" value="OmpA-like"/>
</dbReference>
<name>A0ABS1TFZ2_9CLOT</name>
<dbReference type="InterPro" id="IPR050330">
    <property type="entry name" value="Bact_OuterMem_StrucFunc"/>
</dbReference>
<dbReference type="RefSeq" id="WP_202750963.1">
    <property type="nucleotide sequence ID" value="NZ_JAESWC010000018.1"/>
</dbReference>
<gene>
    <name evidence="10" type="ORF">JK636_21240</name>
</gene>
<accession>A0ABS1TFZ2</accession>
<feature type="transmembrane region" description="Helical" evidence="8">
    <location>
        <begin position="20"/>
        <end position="37"/>
    </location>
</feature>
<dbReference type="Gene3D" id="3.30.1330.60">
    <property type="entry name" value="OmpA-like domain"/>
    <property type="match status" value="1"/>
</dbReference>
<evidence type="ECO:0000256" key="7">
    <source>
        <dbReference type="PROSITE-ProRule" id="PRU00473"/>
    </source>
</evidence>
<keyword evidence="11" id="KW-1185">Reference proteome</keyword>
<comment type="subcellular location">
    <subcellularLocation>
        <location evidence="1">Cell membrane</location>
        <topology evidence="1">Single-pass membrane protein</topology>
    </subcellularLocation>
</comment>
<evidence type="ECO:0000256" key="3">
    <source>
        <dbReference type="ARBA" id="ARBA00022475"/>
    </source>
</evidence>
<dbReference type="PANTHER" id="PTHR30329:SF21">
    <property type="entry name" value="LIPOPROTEIN YIAD-RELATED"/>
    <property type="match status" value="1"/>
</dbReference>
<organism evidence="10 11">
    <name type="scientific">Clostridium rhizosphaerae</name>
    <dbReference type="NCBI Taxonomy" id="2803861"/>
    <lineage>
        <taxon>Bacteria</taxon>
        <taxon>Bacillati</taxon>
        <taxon>Bacillota</taxon>
        <taxon>Clostridia</taxon>
        <taxon>Eubacteriales</taxon>
        <taxon>Clostridiaceae</taxon>
        <taxon>Clostridium</taxon>
    </lineage>
</organism>
<evidence type="ECO:0000259" key="9">
    <source>
        <dbReference type="PROSITE" id="PS51123"/>
    </source>
</evidence>
<evidence type="ECO:0000256" key="6">
    <source>
        <dbReference type="ARBA" id="ARBA00023136"/>
    </source>
</evidence>
<dbReference type="EMBL" id="JAESWC010000018">
    <property type="protein sequence ID" value="MBL4938240.1"/>
    <property type="molecule type" value="Genomic_DNA"/>
</dbReference>
<evidence type="ECO:0000313" key="11">
    <source>
        <dbReference type="Proteomes" id="UP000632377"/>
    </source>
</evidence>
<dbReference type="SUPFAM" id="SSF103088">
    <property type="entry name" value="OmpA-like"/>
    <property type="match status" value="1"/>
</dbReference>
<comment type="caution">
    <text evidence="10">The sequence shown here is derived from an EMBL/GenBank/DDBJ whole genome shotgun (WGS) entry which is preliminary data.</text>
</comment>
<dbReference type="InterPro" id="IPR025713">
    <property type="entry name" value="MotB-like_N_dom"/>
</dbReference>
<dbReference type="Pfam" id="PF13677">
    <property type="entry name" value="MotB_plug"/>
    <property type="match status" value="1"/>
</dbReference>
<dbReference type="Pfam" id="PF00691">
    <property type="entry name" value="OmpA"/>
    <property type="match status" value="1"/>
</dbReference>
<evidence type="ECO:0000256" key="5">
    <source>
        <dbReference type="ARBA" id="ARBA00022989"/>
    </source>
</evidence>
<evidence type="ECO:0000313" key="10">
    <source>
        <dbReference type="EMBL" id="MBL4938240.1"/>
    </source>
</evidence>
<keyword evidence="4 8" id="KW-0812">Transmembrane</keyword>
<evidence type="ECO:0000256" key="1">
    <source>
        <dbReference type="ARBA" id="ARBA00004162"/>
    </source>
</evidence>
<comment type="similarity">
    <text evidence="2">Belongs to the MotB family.</text>
</comment>
<keyword evidence="6 7" id="KW-0472">Membrane</keyword>
<dbReference type="InterPro" id="IPR036737">
    <property type="entry name" value="OmpA-like_sf"/>
</dbReference>
<keyword evidence="3" id="KW-1003">Cell membrane</keyword>
<dbReference type="CDD" id="cd07185">
    <property type="entry name" value="OmpA_C-like"/>
    <property type="match status" value="1"/>
</dbReference>
<feature type="domain" description="OmpA-like" evidence="9">
    <location>
        <begin position="120"/>
        <end position="241"/>
    </location>
</feature>
<evidence type="ECO:0000256" key="4">
    <source>
        <dbReference type="ARBA" id="ARBA00022692"/>
    </source>
</evidence>